<sequence length="187" mass="21834">MKLNKILKLMPRGKGLKVIDIGCHFGEVTSFLHHRGYNVLGIDIDPKAISIAKRRHKNTKFKAIDVYRIDFSRYDIIIAWGLFEYVYDLRKLMLKLEKEMRPGATIIFSVPNVCSFSKRIKCLFGFNPNRDKTAVSYSFTFKQIGKLIMPLKFEKKEITYIPADCMRNICFPMPRNFSVEIIVKMIK</sequence>
<organism evidence="1">
    <name type="scientific">uncultured archaeon Rifle_16ft_4_minimus_37913</name>
    <dbReference type="NCBI Taxonomy" id="1665152"/>
    <lineage>
        <taxon>Archaea</taxon>
        <taxon>environmental samples</taxon>
    </lineage>
</organism>
<dbReference type="CDD" id="cd02440">
    <property type="entry name" value="AdoMet_MTases"/>
    <property type="match status" value="1"/>
</dbReference>
<keyword evidence="1" id="KW-0830">Ubiquinone</keyword>
<accession>A0A0H4TA04</accession>
<protein>
    <submittedName>
        <fullName evidence="1">Ubiquinone biosynthesis protein UbiE</fullName>
    </submittedName>
</protein>
<proteinExistence type="predicted"/>
<dbReference type="Pfam" id="PF13489">
    <property type="entry name" value="Methyltransf_23"/>
    <property type="match status" value="1"/>
</dbReference>
<dbReference type="Gene3D" id="3.40.50.150">
    <property type="entry name" value="Vaccinia Virus protein VP39"/>
    <property type="match status" value="1"/>
</dbReference>
<dbReference type="EMBL" id="KT007010">
    <property type="protein sequence ID" value="AKQ03312.1"/>
    <property type="molecule type" value="Genomic_DNA"/>
</dbReference>
<name>A0A0H4TA04_9ARCH</name>
<reference evidence="1" key="1">
    <citation type="journal article" date="2015" name="ISME J.">
        <title>Aquifer environment selects for microbial species cohorts in sediment and groundwater.</title>
        <authorList>
            <person name="Hug L.A."/>
            <person name="Thomas B.C."/>
            <person name="Brown C.T."/>
            <person name="Frischkorn K.R."/>
            <person name="Williams K.H."/>
            <person name="Tringe S.G."/>
            <person name="Banfield J.F."/>
        </authorList>
    </citation>
    <scope>NUCLEOTIDE SEQUENCE</scope>
</reference>
<dbReference type="PANTHER" id="PTHR43861">
    <property type="entry name" value="TRANS-ACONITATE 2-METHYLTRANSFERASE-RELATED"/>
    <property type="match status" value="1"/>
</dbReference>
<dbReference type="AlphaFoldDB" id="A0A0H4TA04"/>
<evidence type="ECO:0000313" key="1">
    <source>
        <dbReference type="EMBL" id="AKQ03312.1"/>
    </source>
</evidence>
<dbReference type="InterPro" id="IPR029063">
    <property type="entry name" value="SAM-dependent_MTases_sf"/>
</dbReference>
<dbReference type="SUPFAM" id="SSF53335">
    <property type="entry name" value="S-adenosyl-L-methionine-dependent methyltransferases"/>
    <property type="match status" value="1"/>
</dbReference>